<dbReference type="PANTHER" id="PTHR43673">
    <property type="entry name" value="NAD(P)H NITROREDUCTASE YDGI-RELATED"/>
    <property type="match status" value="1"/>
</dbReference>
<evidence type="ECO:0000313" key="4">
    <source>
        <dbReference type="EMBL" id="BFO71352.1"/>
    </source>
</evidence>
<organism evidence="4">
    <name type="scientific">Prevotella sp. GTC17253</name>
    <dbReference type="NCBI Taxonomy" id="3236793"/>
    <lineage>
        <taxon>Bacteria</taxon>
        <taxon>Pseudomonadati</taxon>
        <taxon>Bacteroidota</taxon>
        <taxon>Bacteroidia</taxon>
        <taxon>Bacteroidales</taxon>
        <taxon>Prevotellaceae</taxon>
        <taxon>Prevotella</taxon>
    </lineage>
</organism>
<dbReference type="EMBL" id="AP035785">
    <property type="protein sequence ID" value="BFO71352.1"/>
    <property type="molecule type" value="Genomic_DNA"/>
</dbReference>
<dbReference type="PANTHER" id="PTHR43673:SF10">
    <property type="entry name" value="NADH DEHYDROGENASE_NAD(P)H NITROREDUCTASE XCC3605-RELATED"/>
    <property type="match status" value="1"/>
</dbReference>
<dbReference type="GO" id="GO:0016491">
    <property type="term" value="F:oxidoreductase activity"/>
    <property type="evidence" value="ECO:0007669"/>
    <property type="project" value="UniProtKB-KW"/>
</dbReference>
<proteinExistence type="inferred from homology"/>
<dbReference type="AlphaFoldDB" id="A0AB33IVF6"/>
<dbReference type="SUPFAM" id="SSF55469">
    <property type="entry name" value="FMN-dependent nitroreductase-like"/>
    <property type="match status" value="1"/>
</dbReference>
<feature type="domain" description="Nitroreductase" evidence="3">
    <location>
        <begin position="9"/>
        <end position="218"/>
    </location>
</feature>
<dbReference type="Gene3D" id="3.40.109.10">
    <property type="entry name" value="NADH Oxidase"/>
    <property type="match status" value="1"/>
</dbReference>
<protein>
    <submittedName>
        <fullName evidence="4">Nitroreductase family protein</fullName>
    </submittedName>
</protein>
<evidence type="ECO:0000259" key="3">
    <source>
        <dbReference type="Pfam" id="PF00881"/>
    </source>
</evidence>
<dbReference type="Pfam" id="PF00881">
    <property type="entry name" value="Nitroreductase"/>
    <property type="match status" value="1"/>
</dbReference>
<comment type="similarity">
    <text evidence="1">Belongs to the nitroreductase family.</text>
</comment>
<accession>A0AB33IVF6</accession>
<dbReference type="InterPro" id="IPR029479">
    <property type="entry name" value="Nitroreductase"/>
</dbReference>
<name>A0AB33IVF6_9BACT</name>
<reference evidence="4" key="1">
    <citation type="submission" date="2024-07" db="EMBL/GenBank/DDBJ databases">
        <title>Complete genome sequence of Prevotella sp. YM-2024 GTC17253.</title>
        <authorList>
            <person name="Hayashi M."/>
            <person name="Muto Y."/>
            <person name="Tanaka K."/>
            <person name="Niwa H."/>
        </authorList>
    </citation>
    <scope>NUCLEOTIDE SEQUENCE</scope>
    <source>
        <strain evidence="4">GTC17253</strain>
    </source>
</reference>
<keyword evidence="2" id="KW-0560">Oxidoreductase</keyword>
<evidence type="ECO:0000256" key="2">
    <source>
        <dbReference type="ARBA" id="ARBA00023002"/>
    </source>
</evidence>
<sequence length="241" mass="27802">MTLQEILNHRRAVRHYDPAQPLDVERVRQCIEMATLAPTSSNMQLWEAYHVTDKEMLKRLAHACLDQLTATTAQQMVVFVTRQDLYKKHAKANLDFATEDVKRNSPAEKHEKRTKRWELYYGKLMPFQYARCMGMLGLLRKLLAQTIGLFRPIVRQVSEQDVRVVVHKSCALAVQTFMLGMSEAGYDTCPVEGFDSALVKKALRLPCGTEVNMIITCGMRLPDGVWGERFRLPFDQQYHRV</sequence>
<evidence type="ECO:0000256" key="1">
    <source>
        <dbReference type="ARBA" id="ARBA00007118"/>
    </source>
</evidence>
<dbReference type="InterPro" id="IPR000415">
    <property type="entry name" value="Nitroreductase-like"/>
</dbReference>
<gene>
    <name evidence="4" type="ORF">GTC17253_13180</name>
</gene>